<keyword evidence="2" id="KW-1185">Reference proteome</keyword>
<sequence>MEFLIKSKKFHSTGLLVYKVFYSLVYWIPTKSIYIARSAFTYNGSGQDWEHFVGKENRIDLDQKELL</sequence>
<accession>A0A3M7QWT3</accession>
<comment type="caution">
    <text evidence="1">The sequence shown here is derived from an EMBL/GenBank/DDBJ whole genome shotgun (WGS) entry which is preliminary data.</text>
</comment>
<reference evidence="1 2" key="1">
    <citation type="journal article" date="2018" name="Sci. Rep.">
        <title>Genomic signatures of local adaptation to the degree of environmental predictability in rotifers.</title>
        <authorList>
            <person name="Franch-Gras L."/>
            <person name="Hahn C."/>
            <person name="Garcia-Roger E.M."/>
            <person name="Carmona M.J."/>
            <person name="Serra M."/>
            <person name="Gomez A."/>
        </authorList>
    </citation>
    <scope>NUCLEOTIDE SEQUENCE [LARGE SCALE GENOMIC DNA]</scope>
    <source>
        <strain evidence="1">HYR1</strain>
    </source>
</reference>
<organism evidence="1 2">
    <name type="scientific">Brachionus plicatilis</name>
    <name type="common">Marine rotifer</name>
    <name type="synonym">Brachionus muelleri</name>
    <dbReference type="NCBI Taxonomy" id="10195"/>
    <lineage>
        <taxon>Eukaryota</taxon>
        <taxon>Metazoa</taxon>
        <taxon>Spiralia</taxon>
        <taxon>Gnathifera</taxon>
        <taxon>Rotifera</taxon>
        <taxon>Eurotatoria</taxon>
        <taxon>Monogononta</taxon>
        <taxon>Pseudotrocha</taxon>
        <taxon>Ploima</taxon>
        <taxon>Brachionidae</taxon>
        <taxon>Brachionus</taxon>
    </lineage>
</organism>
<gene>
    <name evidence="1" type="ORF">BpHYR1_046021</name>
</gene>
<evidence type="ECO:0000313" key="1">
    <source>
        <dbReference type="EMBL" id="RNA15840.1"/>
    </source>
</evidence>
<dbReference type="Proteomes" id="UP000276133">
    <property type="component" value="Unassembled WGS sequence"/>
</dbReference>
<evidence type="ECO:0000313" key="2">
    <source>
        <dbReference type="Proteomes" id="UP000276133"/>
    </source>
</evidence>
<name>A0A3M7QWT3_BRAPC</name>
<protein>
    <submittedName>
        <fullName evidence="1">Uncharacterized protein</fullName>
    </submittedName>
</protein>
<dbReference type="EMBL" id="REGN01004875">
    <property type="protein sequence ID" value="RNA15840.1"/>
    <property type="molecule type" value="Genomic_DNA"/>
</dbReference>
<proteinExistence type="predicted"/>
<dbReference type="AlphaFoldDB" id="A0A3M7QWT3"/>